<dbReference type="Proteomes" id="UP000591131">
    <property type="component" value="Unassembled WGS sequence"/>
</dbReference>
<evidence type="ECO:0000313" key="3">
    <source>
        <dbReference type="Proteomes" id="UP000591131"/>
    </source>
</evidence>
<keyword evidence="3" id="KW-1185">Reference proteome</keyword>
<organism evidence="2 3">
    <name type="scientific">Perkinsus chesapeaki</name>
    <name type="common">Clam parasite</name>
    <name type="synonym">Perkinsus andrewsi</name>
    <dbReference type="NCBI Taxonomy" id="330153"/>
    <lineage>
        <taxon>Eukaryota</taxon>
        <taxon>Sar</taxon>
        <taxon>Alveolata</taxon>
        <taxon>Perkinsozoa</taxon>
        <taxon>Perkinsea</taxon>
        <taxon>Perkinsida</taxon>
        <taxon>Perkinsidae</taxon>
        <taxon>Perkinsus</taxon>
    </lineage>
</organism>
<feature type="region of interest" description="Disordered" evidence="1">
    <location>
        <begin position="1"/>
        <end position="34"/>
    </location>
</feature>
<dbReference type="AlphaFoldDB" id="A0A7J6N057"/>
<accession>A0A7J6N057</accession>
<feature type="region of interest" description="Disordered" evidence="1">
    <location>
        <begin position="184"/>
        <end position="206"/>
    </location>
</feature>
<feature type="compositionally biased region" description="Basic and acidic residues" evidence="1">
    <location>
        <begin position="192"/>
        <end position="206"/>
    </location>
</feature>
<name>A0A7J6N057_PERCH</name>
<gene>
    <name evidence="2" type="ORF">FOL47_002507</name>
</gene>
<evidence type="ECO:0000313" key="2">
    <source>
        <dbReference type="EMBL" id="KAF4677268.1"/>
    </source>
</evidence>
<evidence type="ECO:0000256" key="1">
    <source>
        <dbReference type="SAM" id="MobiDB-lite"/>
    </source>
</evidence>
<protein>
    <submittedName>
        <fullName evidence="2">Uncharacterized protein</fullName>
    </submittedName>
</protein>
<comment type="caution">
    <text evidence="2">The sequence shown here is derived from an EMBL/GenBank/DDBJ whole genome shotgun (WGS) entry which is preliminary data.</text>
</comment>
<sequence length="221" mass="24644">MTKRSSGKRRSAEDTSRDGGSSPEKVTPAQAETRQAVIDRNNAFAVADTKVHGAARPTRCPIRSGEGKAGVYYVLRCLKDPVFGEVCRMALDGLTTEQIIDRLDKRYGHSGDTRDLLREWYLINQGEDEEPAHYATRISALVKLIRDVAGITVGYRTLIPELRDKVEWVLGPKQSSLEEASEVAQRQWEGMGKTKDEVMVDRDGKSTDPVDRLPLCLDPWG</sequence>
<dbReference type="EMBL" id="JAAPAO010000017">
    <property type="protein sequence ID" value="KAF4677268.1"/>
    <property type="molecule type" value="Genomic_DNA"/>
</dbReference>
<reference evidence="2 3" key="1">
    <citation type="submission" date="2020-04" db="EMBL/GenBank/DDBJ databases">
        <title>Perkinsus chesapeaki whole genome sequence.</title>
        <authorList>
            <person name="Bogema D.R."/>
        </authorList>
    </citation>
    <scope>NUCLEOTIDE SEQUENCE [LARGE SCALE GENOMIC DNA]</scope>
    <source>
        <strain evidence="2">ATCC PRA-425</strain>
    </source>
</reference>
<proteinExistence type="predicted"/>